<feature type="non-terminal residue" evidence="2">
    <location>
        <position position="66"/>
    </location>
</feature>
<accession>A0A6J4N9E0</accession>
<dbReference type="EMBL" id="CADCUQ010000173">
    <property type="protein sequence ID" value="CAA9381637.1"/>
    <property type="molecule type" value="Genomic_DNA"/>
</dbReference>
<feature type="non-terminal residue" evidence="2">
    <location>
        <position position="1"/>
    </location>
</feature>
<gene>
    <name evidence="2" type="ORF">AVDCRST_MAG64-678</name>
</gene>
<proteinExistence type="predicted"/>
<evidence type="ECO:0000313" key="2">
    <source>
        <dbReference type="EMBL" id="CAA9381637.1"/>
    </source>
</evidence>
<reference evidence="2" key="1">
    <citation type="submission" date="2020-02" db="EMBL/GenBank/DDBJ databases">
        <authorList>
            <person name="Meier V. D."/>
        </authorList>
    </citation>
    <scope>NUCLEOTIDE SEQUENCE</scope>
    <source>
        <strain evidence="2">AVDCRST_MAG64</strain>
    </source>
</reference>
<feature type="region of interest" description="Disordered" evidence="1">
    <location>
        <begin position="1"/>
        <end position="66"/>
    </location>
</feature>
<name>A0A6J4N9E0_9BACT</name>
<organism evidence="2">
    <name type="scientific">uncultured Phycisphaerae bacterium</name>
    <dbReference type="NCBI Taxonomy" id="904963"/>
    <lineage>
        <taxon>Bacteria</taxon>
        <taxon>Pseudomonadati</taxon>
        <taxon>Planctomycetota</taxon>
        <taxon>Phycisphaerae</taxon>
        <taxon>environmental samples</taxon>
    </lineage>
</organism>
<sequence length="66" mass="7110">AGPGCTRGRHRREAGQPAEGVRRARVRRLTARSGEWPDRGANARVCGRPGDCSRFPPEPRSGGSTI</sequence>
<protein>
    <submittedName>
        <fullName evidence="2">Uncharacterized protein</fullName>
    </submittedName>
</protein>
<evidence type="ECO:0000256" key="1">
    <source>
        <dbReference type="SAM" id="MobiDB-lite"/>
    </source>
</evidence>
<dbReference type="AlphaFoldDB" id="A0A6J4N9E0"/>